<keyword evidence="2" id="KW-1185">Reference proteome</keyword>
<sequence>MVHELVLKAPSSMIKVDLYAKEGRIDTLRLDLEDNSHNDVTNEFDKLLSELSSKYQMWPLSKKEFATSIVTKLLTESDTFFMHVIRRLKGRPPKEKKKKRNKFELVESSQIHNHLSSTFAFQMNNEMSENDLFDLNAYPTF</sequence>
<evidence type="ECO:0000313" key="1">
    <source>
        <dbReference type="EMBL" id="KAJ0200991.1"/>
    </source>
</evidence>
<evidence type="ECO:0000313" key="2">
    <source>
        <dbReference type="Proteomes" id="UP000235145"/>
    </source>
</evidence>
<dbReference type="EMBL" id="NBSK02000006">
    <property type="protein sequence ID" value="KAJ0200991.1"/>
    <property type="molecule type" value="Genomic_DNA"/>
</dbReference>
<organism evidence="1 2">
    <name type="scientific">Lactuca sativa</name>
    <name type="common">Garden lettuce</name>
    <dbReference type="NCBI Taxonomy" id="4236"/>
    <lineage>
        <taxon>Eukaryota</taxon>
        <taxon>Viridiplantae</taxon>
        <taxon>Streptophyta</taxon>
        <taxon>Embryophyta</taxon>
        <taxon>Tracheophyta</taxon>
        <taxon>Spermatophyta</taxon>
        <taxon>Magnoliopsida</taxon>
        <taxon>eudicotyledons</taxon>
        <taxon>Gunneridae</taxon>
        <taxon>Pentapetalae</taxon>
        <taxon>asterids</taxon>
        <taxon>campanulids</taxon>
        <taxon>Asterales</taxon>
        <taxon>Asteraceae</taxon>
        <taxon>Cichorioideae</taxon>
        <taxon>Cichorieae</taxon>
        <taxon>Lactucinae</taxon>
        <taxon>Lactuca</taxon>
    </lineage>
</organism>
<dbReference type="Proteomes" id="UP000235145">
    <property type="component" value="Unassembled WGS sequence"/>
</dbReference>
<protein>
    <submittedName>
        <fullName evidence="1">Uncharacterized protein</fullName>
    </submittedName>
</protein>
<gene>
    <name evidence="1" type="ORF">LSAT_V11C600311630</name>
</gene>
<dbReference type="AlphaFoldDB" id="A0A9R1X6C0"/>
<reference evidence="1 2" key="1">
    <citation type="journal article" date="2017" name="Nat. Commun.">
        <title>Genome assembly with in vitro proximity ligation data and whole-genome triplication in lettuce.</title>
        <authorList>
            <person name="Reyes-Chin-Wo S."/>
            <person name="Wang Z."/>
            <person name="Yang X."/>
            <person name="Kozik A."/>
            <person name="Arikit S."/>
            <person name="Song C."/>
            <person name="Xia L."/>
            <person name="Froenicke L."/>
            <person name="Lavelle D.O."/>
            <person name="Truco M.J."/>
            <person name="Xia R."/>
            <person name="Zhu S."/>
            <person name="Xu C."/>
            <person name="Xu H."/>
            <person name="Xu X."/>
            <person name="Cox K."/>
            <person name="Korf I."/>
            <person name="Meyers B.C."/>
            <person name="Michelmore R.W."/>
        </authorList>
    </citation>
    <scope>NUCLEOTIDE SEQUENCE [LARGE SCALE GENOMIC DNA]</scope>
    <source>
        <strain evidence="2">cv. Salinas</strain>
        <tissue evidence="1">Seedlings</tissue>
    </source>
</reference>
<accession>A0A9R1X6C0</accession>
<name>A0A9R1X6C0_LACSA</name>
<comment type="caution">
    <text evidence="1">The sequence shown here is derived from an EMBL/GenBank/DDBJ whole genome shotgun (WGS) entry which is preliminary data.</text>
</comment>
<proteinExistence type="predicted"/>